<evidence type="ECO:0000313" key="1">
    <source>
        <dbReference type="EMBL" id="MET3613732.1"/>
    </source>
</evidence>
<reference evidence="1 2" key="1">
    <citation type="submission" date="2024-06" db="EMBL/GenBank/DDBJ databases">
        <title>Genomic Encyclopedia of Type Strains, Phase IV (KMG-IV): sequencing the most valuable type-strain genomes for metagenomic binning, comparative biology and taxonomic classification.</title>
        <authorList>
            <person name="Goeker M."/>
        </authorList>
    </citation>
    <scope>NUCLEOTIDE SEQUENCE [LARGE SCALE GENOMIC DNA]</scope>
    <source>
        <strain evidence="1 2">DSM 29780</strain>
    </source>
</reference>
<comment type="caution">
    <text evidence="1">The sequence shown here is derived from an EMBL/GenBank/DDBJ whole genome shotgun (WGS) entry which is preliminary data.</text>
</comment>
<dbReference type="Gene3D" id="3.20.170.20">
    <property type="entry name" value="Protein of unknown function DUF952"/>
    <property type="match status" value="1"/>
</dbReference>
<dbReference type="Pfam" id="PF06108">
    <property type="entry name" value="DUF952"/>
    <property type="match status" value="1"/>
</dbReference>
<gene>
    <name evidence="1" type="ORF">ABID16_002061</name>
</gene>
<dbReference type="SUPFAM" id="SSF56399">
    <property type="entry name" value="ADP-ribosylation"/>
    <property type="match status" value="1"/>
</dbReference>
<dbReference type="EMBL" id="JBEPMB010000002">
    <property type="protein sequence ID" value="MET3613732.1"/>
    <property type="molecule type" value="Genomic_DNA"/>
</dbReference>
<sequence>MEKAVYKIVASEIWQAAHEKGVFEGAGIDLNDGFIHLSTAAQSVKTAELYFAGQDGLVLVAVDTAKLGDALVFEPSRDNALFPHLYGTLPLSAVIWAKPLPIGADGKHVFPEFVA</sequence>
<protein>
    <submittedName>
        <fullName evidence="1">Uncharacterized protein (DUF952 family)</fullName>
    </submittedName>
</protein>
<dbReference type="PANTHER" id="PTHR34129">
    <property type="entry name" value="BLR1139 PROTEIN"/>
    <property type="match status" value="1"/>
</dbReference>
<dbReference type="RefSeq" id="WP_354556246.1">
    <property type="nucleotide sequence ID" value="NZ_JBEPMB010000002.1"/>
</dbReference>
<evidence type="ECO:0000313" key="2">
    <source>
        <dbReference type="Proteomes" id="UP001549047"/>
    </source>
</evidence>
<keyword evidence="2" id="KW-1185">Reference proteome</keyword>
<organism evidence="1 2">
    <name type="scientific">Rhizobium aquaticum</name>
    <dbReference type="NCBI Taxonomy" id="1549636"/>
    <lineage>
        <taxon>Bacteria</taxon>
        <taxon>Pseudomonadati</taxon>
        <taxon>Pseudomonadota</taxon>
        <taxon>Alphaproteobacteria</taxon>
        <taxon>Hyphomicrobiales</taxon>
        <taxon>Rhizobiaceae</taxon>
        <taxon>Rhizobium/Agrobacterium group</taxon>
        <taxon>Rhizobium</taxon>
    </lineage>
</organism>
<proteinExistence type="predicted"/>
<dbReference type="PANTHER" id="PTHR34129:SF1">
    <property type="entry name" value="DUF952 DOMAIN-CONTAINING PROTEIN"/>
    <property type="match status" value="1"/>
</dbReference>
<accession>A0ABV2IZ07</accession>
<dbReference type="InterPro" id="IPR009297">
    <property type="entry name" value="DUF952"/>
</dbReference>
<dbReference type="Proteomes" id="UP001549047">
    <property type="component" value="Unassembled WGS sequence"/>
</dbReference>
<name>A0ABV2IZ07_9HYPH</name>